<gene>
    <name evidence="1" type="ORF">A4U43_C04F1490</name>
</gene>
<reference evidence="2" key="1">
    <citation type="journal article" date="2017" name="Nat. Commun.">
        <title>The asparagus genome sheds light on the origin and evolution of a young Y chromosome.</title>
        <authorList>
            <person name="Harkess A."/>
            <person name="Zhou J."/>
            <person name="Xu C."/>
            <person name="Bowers J.E."/>
            <person name="Van der Hulst R."/>
            <person name="Ayyampalayam S."/>
            <person name="Mercati F."/>
            <person name="Riccardi P."/>
            <person name="McKain M.R."/>
            <person name="Kakrana A."/>
            <person name="Tang H."/>
            <person name="Ray J."/>
            <person name="Groenendijk J."/>
            <person name="Arikit S."/>
            <person name="Mathioni S.M."/>
            <person name="Nakano M."/>
            <person name="Shan H."/>
            <person name="Telgmann-Rauber A."/>
            <person name="Kanno A."/>
            <person name="Yue Z."/>
            <person name="Chen H."/>
            <person name="Li W."/>
            <person name="Chen Y."/>
            <person name="Xu X."/>
            <person name="Zhang Y."/>
            <person name="Luo S."/>
            <person name="Chen H."/>
            <person name="Gao J."/>
            <person name="Mao Z."/>
            <person name="Pires J.C."/>
            <person name="Luo M."/>
            <person name="Kudrna D."/>
            <person name="Wing R.A."/>
            <person name="Meyers B.C."/>
            <person name="Yi K."/>
            <person name="Kong H."/>
            <person name="Lavrijsen P."/>
            <person name="Sunseri F."/>
            <person name="Falavigna A."/>
            <person name="Ye Y."/>
            <person name="Leebens-Mack J.H."/>
            <person name="Chen G."/>
        </authorList>
    </citation>
    <scope>NUCLEOTIDE SEQUENCE [LARGE SCALE GENOMIC DNA]</scope>
    <source>
        <strain evidence="2">cv. DH0086</strain>
    </source>
</reference>
<evidence type="ECO:0000313" key="1">
    <source>
        <dbReference type="EMBL" id="ONK70783.1"/>
    </source>
</evidence>
<proteinExistence type="predicted"/>
<dbReference type="Gramene" id="ONK70783">
    <property type="protein sequence ID" value="ONK70783"/>
    <property type="gene ID" value="A4U43_C04F1490"/>
</dbReference>
<keyword evidence="2" id="KW-1185">Reference proteome</keyword>
<protein>
    <submittedName>
        <fullName evidence="1">Uncharacterized protein</fullName>
    </submittedName>
</protein>
<sequence>MSQKSSEKRFAQSPPMFNTLALMDERGLSPGTNTLGLVKDAIHVTRNGIFCKSCYCSHSSNDHPGLLLPPSPPLLNIFDLSDSSDDVGIELPPTASSLEPSVEMQDPIFRVLIKPRKHSRLATQPNSSELPLPPAAAADGPTASTWAQVLSVFFALDFLIIKKHHSEHLGTGAFSLLCVGFLDHQETRDFPDRLVMDVLITVWIQHEWCTGEWCRDSTCSYNPNDKKYWNKTDFRGKGCNDDTVLKLGKWIGGPRYFEEFVLCLGVTFISLLAW</sequence>
<dbReference type="EMBL" id="CM007384">
    <property type="protein sequence ID" value="ONK70783.1"/>
    <property type="molecule type" value="Genomic_DNA"/>
</dbReference>
<dbReference type="Proteomes" id="UP000243459">
    <property type="component" value="Chromosome 4"/>
</dbReference>
<name>A0A5P1EZ82_ASPOF</name>
<evidence type="ECO:0000313" key="2">
    <source>
        <dbReference type="Proteomes" id="UP000243459"/>
    </source>
</evidence>
<dbReference type="AlphaFoldDB" id="A0A5P1EZ82"/>
<accession>A0A5P1EZ82</accession>
<organism evidence="1 2">
    <name type="scientific">Asparagus officinalis</name>
    <name type="common">Garden asparagus</name>
    <dbReference type="NCBI Taxonomy" id="4686"/>
    <lineage>
        <taxon>Eukaryota</taxon>
        <taxon>Viridiplantae</taxon>
        <taxon>Streptophyta</taxon>
        <taxon>Embryophyta</taxon>
        <taxon>Tracheophyta</taxon>
        <taxon>Spermatophyta</taxon>
        <taxon>Magnoliopsida</taxon>
        <taxon>Liliopsida</taxon>
        <taxon>Asparagales</taxon>
        <taxon>Asparagaceae</taxon>
        <taxon>Asparagoideae</taxon>
        <taxon>Asparagus</taxon>
    </lineage>
</organism>